<keyword evidence="4" id="KW-1185">Reference proteome</keyword>
<organism evidence="3 4">
    <name type="scientific">Hyaloscypha bicolor E</name>
    <dbReference type="NCBI Taxonomy" id="1095630"/>
    <lineage>
        <taxon>Eukaryota</taxon>
        <taxon>Fungi</taxon>
        <taxon>Dikarya</taxon>
        <taxon>Ascomycota</taxon>
        <taxon>Pezizomycotina</taxon>
        <taxon>Leotiomycetes</taxon>
        <taxon>Helotiales</taxon>
        <taxon>Hyaloscyphaceae</taxon>
        <taxon>Hyaloscypha</taxon>
        <taxon>Hyaloscypha bicolor</taxon>
    </lineage>
</organism>
<evidence type="ECO:0000256" key="2">
    <source>
        <dbReference type="SAM" id="Phobius"/>
    </source>
</evidence>
<dbReference type="Proteomes" id="UP000235371">
    <property type="component" value="Unassembled WGS sequence"/>
</dbReference>
<reference evidence="3 4" key="1">
    <citation type="submission" date="2016-04" db="EMBL/GenBank/DDBJ databases">
        <title>A degradative enzymes factory behind the ericoid mycorrhizal symbiosis.</title>
        <authorList>
            <consortium name="DOE Joint Genome Institute"/>
            <person name="Martino E."/>
            <person name="Morin E."/>
            <person name="Grelet G."/>
            <person name="Kuo A."/>
            <person name="Kohler A."/>
            <person name="Daghino S."/>
            <person name="Barry K."/>
            <person name="Choi C."/>
            <person name="Cichocki N."/>
            <person name="Clum A."/>
            <person name="Copeland A."/>
            <person name="Hainaut M."/>
            <person name="Haridas S."/>
            <person name="Labutti K."/>
            <person name="Lindquist E."/>
            <person name="Lipzen A."/>
            <person name="Khouja H.-R."/>
            <person name="Murat C."/>
            <person name="Ohm R."/>
            <person name="Olson A."/>
            <person name="Spatafora J."/>
            <person name="Veneault-Fourrey C."/>
            <person name="Henrissat B."/>
            <person name="Grigoriev I."/>
            <person name="Martin F."/>
            <person name="Perotto S."/>
        </authorList>
    </citation>
    <scope>NUCLEOTIDE SEQUENCE [LARGE SCALE GENOMIC DNA]</scope>
    <source>
        <strain evidence="3 4">E</strain>
    </source>
</reference>
<keyword evidence="2" id="KW-0812">Transmembrane</keyword>
<feature type="region of interest" description="Disordered" evidence="1">
    <location>
        <begin position="1"/>
        <end position="21"/>
    </location>
</feature>
<gene>
    <name evidence="3" type="ORF">K444DRAFT_689522</name>
</gene>
<dbReference type="OrthoDB" id="10483310at2759"/>
<feature type="transmembrane region" description="Helical" evidence="2">
    <location>
        <begin position="267"/>
        <end position="291"/>
    </location>
</feature>
<name>A0A2J6TVR8_9HELO</name>
<feature type="compositionally biased region" description="Basic and acidic residues" evidence="1">
    <location>
        <begin position="165"/>
        <end position="179"/>
    </location>
</feature>
<dbReference type="InParanoid" id="A0A2J6TVR8"/>
<protein>
    <submittedName>
        <fullName evidence="3">Uncharacterized protein</fullName>
    </submittedName>
</protein>
<dbReference type="RefSeq" id="XP_024743952.1">
    <property type="nucleotide sequence ID" value="XM_024887743.1"/>
</dbReference>
<evidence type="ECO:0000313" key="4">
    <source>
        <dbReference type="Proteomes" id="UP000235371"/>
    </source>
</evidence>
<dbReference type="AlphaFoldDB" id="A0A2J6TVR8"/>
<dbReference type="EMBL" id="KZ613740">
    <property type="protein sequence ID" value="PMD67048.1"/>
    <property type="molecule type" value="Genomic_DNA"/>
</dbReference>
<proteinExistence type="predicted"/>
<feature type="compositionally biased region" description="Pro residues" evidence="1">
    <location>
        <begin position="149"/>
        <end position="162"/>
    </location>
</feature>
<dbReference type="GeneID" id="36595819"/>
<accession>A0A2J6TVR8</accession>
<keyword evidence="2" id="KW-1133">Transmembrane helix</keyword>
<feature type="compositionally biased region" description="Polar residues" evidence="1">
    <location>
        <begin position="81"/>
        <end position="96"/>
    </location>
</feature>
<feature type="region of interest" description="Disordered" evidence="1">
    <location>
        <begin position="56"/>
        <end position="206"/>
    </location>
</feature>
<evidence type="ECO:0000256" key="1">
    <source>
        <dbReference type="SAM" id="MobiDB-lite"/>
    </source>
</evidence>
<keyword evidence="2" id="KW-0472">Membrane</keyword>
<sequence>MVNFTNPFVGKGTGKDRETRIGRPVSQCPQCLNGQPILGGYCLSCGFRNGPPILNSEESEIGSSDISPKNTRRGKGKGRQPTDNSEGIASYQNQGNFGYGARDDGFPIPSPLEQLSSETYRPRAKDQQPVAPSDSVSNYWDKRGRRKSTPPPLSGLSNPPPRAARRNDSYIRRELHPEYENPDSSPSTPPRAILRAPNLNKDLPSVRTMHHNRGRDIEMRAFENVDLEAGPEDNNAIRTRDFWGRTEIDGTRRSLWTRVKANMHKDWVGLGFGLVFLVMFIGFVSADAYYATHHLAVE</sequence>
<evidence type="ECO:0000313" key="3">
    <source>
        <dbReference type="EMBL" id="PMD67048.1"/>
    </source>
</evidence>